<proteinExistence type="predicted"/>
<dbReference type="PROSITE" id="PS50112">
    <property type="entry name" value="PAS"/>
    <property type="match status" value="1"/>
</dbReference>
<dbReference type="CDD" id="cd00130">
    <property type="entry name" value="PAS"/>
    <property type="match status" value="5"/>
</dbReference>
<dbReference type="SUPFAM" id="SSF47384">
    <property type="entry name" value="Homodimeric domain of signal transducing histidine kinase"/>
    <property type="match status" value="1"/>
</dbReference>
<evidence type="ECO:0000313" key="9">
    <source>
        <dbReference type="Proteomes" id="UP001257659"/>
    </source>
</evidence>
<dbReference type="NCBIfam" id="TIGR00229">
    <property type="entry name" value="sensory_box"/>
    <property type="match status" value="3"/>
</dbReference>
<evidence type="ECO:0000256" key="4">
    <source>
        <dbReference type="ARBA" id="ARBA00022679"/>
    </source>
</evidence>
<dbReference type="InterPro" id="IPR036097">
    <property type="entry name" value="HisK_dim/P_sf"/>
</dbReference>
<dbReference type="InterPro" id="IPR000014">
    <property type="entry name" value="PAS"/>
</dbReference>
<evidence type="ECO:0000256" key="1">
    <source>
        <dbReference type="ARBA" id="ARBA00000085"/>
    </source>
</evidence>
<evidence type="ECO:0000259" key="6">
    <source>
        <dbReference type="PROSITE" id="PS50112"/>
    </source>
</evidence>
<dbReference type="InterPro" id="IPR013655">
    <property type="entry name" value="PAS_fold_3"/>
</dbReference>
<dbReference type="InterPro" id="IPR000700">
    <property type="entry name" value="PAS-assoc_C"/>
</dbReference>
<dbReference type="RefSeq" id="WP_309729852.1">
    <property type="nucleotide sequence ID" value="NZ_JAVDQA010000009.1"/>
</dbReference>
<dbReference type="Proteomes" id="UP001257659">
    <property type="component" value="Unassembled WGS sequence"/>
</dbReference>
<dbReference type="Gene3D" id="3.30.450.40">
    <property type="match status" value="1"/>
</dbReference>
<evidence type="ECO:0000259" key="7">
    <source>
        <dbReference type="PROSITE" id="PS50113"/>
    </source>
</evidence>
<accession>A0ABU1K8J1</accession>
<dbReference type="PROSITE" id="PS50113">
    <property type="entry name" value="PAC"/>
    <property type="match status" value="3"/>
</dbReference>
<dbReference type="PANTHER" id="PTHR43304:SF1">
    <property type="entry name" value="PAC DOMAIN-CONTAINING PROTEIN"/>
    <property type="match status" value="1"/>
</dbReference>
<feature type="domain" description="PAC" evidence="7">
    <location>
        <begin position="859"/>
        <end position="911"/>
    </location>
</feature>
<evidence type="ECO:0000256" key="3">
    <source>
        <dbReference type="ARBA" id="ARBA00022553"/>
    </source>
</evidence>
<keyword evidence="5" id="KW-0418">Kinase</keyword>
<feature type="domain" description="PAS" evidence="6">
    <location>
        <begin position="532"/>
        <end position="602"/>
    </location>
</feature>
<dbReference type="SMART" id="SM00086">
    <property type="entry name" value="PAC"/>
    <property type="match status" value="5"/>
</dbReference>
<dbReference type="EC" id="2.7.13.3" evidence="2"/>
<feature type="domain" description="PAC" evidence="7">
    <location>
        <begin position="330"/>
        <end position="382"/>
    </location>
</feature>
<dbReference type="InterPro" id="IPR001610">
    <property type="entry name" value="PAC"/>
</dbReference>
<evidence type="ECO:0000313" key="8">
    <source>
        <dbReference type="EMBL" id="MDR6301916.1"/>
    </source>
</evidence>
<dbReference type="PANTHER" id="PTHR43304">
    <property type="entry name" value="PHYTOCHROME-LIKE PROTEIN CPH1"/>
    <property type="match status" value="1"/>
</dbReference>
<dbReference type="SUPFAM" id="SSF55781">
    <property type="entry name" value="GAF domain-like"/>
    <property type="match status" value="1"/>
</dbReference>
<dbReference type="InterPro" id="IPR035965">
    <property type="entry name" value="PAS-like_dom_sf"/>
</dbReference>
<evidence type="ECO:0000256" key="2">
    <source>
        <dbReference type="ARBA" id="ARBA00012438"/>
    </source>
</evidence>
<feature type="domain" description="PAC" evidence="7">
    <location>
        <begin position="729"/>
        <end position="781"/>
    </location>
</feature>
<dbReference type="EMBL" id="JAVDQA010000009">
    <property type="protein sequence ID" value="MDR6301916.1"/>
    <property type="molecule type" value="Genomic_DNA"/>
</dbReference>
<dbReference type="Gene3D" id="3.30.450.20">
    <property type="entry name" value="PAS domain"/>
    <property type="match status" value="5"/>
</dbReference>
<keyword evidence="9" id="KW-1185">Reference proteome</keyword>
<name>A0ABU1K8J1_9FLAO</name>
<dbReference type="SUPFAM" id="SSF55785">
    <property type="entry name" value="PYP-like sensor domain (PAS domain)"/>
    <property type="match status" value="5"/>
</dbReference>
<dbReference type="Pfam" id="PF08447">
    <property type="entry name" value="PAS_3"/>
    <property type="match status" value="5"/>
</dbReference>
<keyword evidence="4" id="KW-0808">Transferase</keyword>
<dbReference type="InterPro" id="IPR029016">
    <property type="entry name" value="GAF-like_dom_sf"/>
</dbReference>
<keyword evidence="3" id="KW-0597">Phosphoprotein</keyword>
<gene>
    <name evidence="8" type="ORF">GGR31_002591</name>
</gene>
<dbReference type="InterPro" id="IPR052162">
    <property type="entry name" value="Sensor_kinase/Photoreceptor"/>
</dbReference>
<dbReference type="SMART" id="SM00091">
    <property type="entry name" value="PAS"/>
    <property type="match status" value="5"/>
</dbReference>
<reference evidence="8 9" key="1">
    <citation type="submission" date="2023-07" db="EMBL/GenBank/DDBJ databases">
        <title>Genomic Encyclopedia of Type Strains, Phase IV (KMG-IV): sequencing the most valuable type-strain genomes for metagenomic binning, comparative biology and taxonomic classification.</title>
        <authorList>
            <person name="Goeker M."/>
        </authorList>
    </citation>
    <scope>NUCLEOTIDE SEQUENCE [LARGE SCALE GENOMIC DNA]</scope>
    <source>
        <strain evidence="8 9">DSM 102814</strain>
    </source>
</reference>
<sequence length="986" mass="114798">MTLNELTSLIENSSSAKAILTYYKGNFVYSSTNLKYDEFFKDFSTEKSLFHLQDFVENKTEFKKKLDVSLENIKTKNETDSFEFIYKHHEFTCKNSPVFNAKGQLEFVVQTLISADNHEMLSRTVPYKNLLANIPGVIYRYSVTDNWQLEFLSHNVASLTGYSHTDFLKNPKKFLRCVHPDDFYKLASISRNIQTLEHFHIQYRIYKANRSIIWVEEIGSITANAEGKKIIDGVIFDVTEKIQHKLQLEKLNSRYTLAQRATNDAIWDYDIASQKITWGEGFNKLFGYLYSTKTYSSENLREQTHIHPDDEEAVLNDLQNALADKKISQWDQEYRYIKADGSIAYVKGRCYIARDKDLRAVRVVGSLQDITSEKNRATQKELILEINKNFDVSTDLKTGLEKVLHTIKSFFDIEYAEIWLTSIDNNHLNLITHTHAKNIKLKKTSIKRKEGLLGKVWQKNTKEYFSTTNFTNTQLLDFKKLNGVAIPISISNKVIGELLLFTKIEQIKLKQFSQLLKGINEEVAIIIERKKKEEELNTFFNISNDLLCIAGLDGYFKKINPAFTKNLGYSEEEILSIPFEELVHPEDVKLLHNEMASLAKGIPIFQNEFRYIHKNGNIIWLSWTASSEPEEGLIYAIGKNITATKKAEFNLRDLNKKLKEAQNIAKLGYWKRQLSNEVSFWSDEVYKIYEQDPDKFTPSFEHLIKTFHPEEQYLLKEKFSEILIENEYKDFEHRIITPKGKTKWVWQRIKLETDKNGNPTTLRGIIQDITVAKEKDIQIKSSHERFELAMKATNELIWDWDTETDVVTRSKGYSTIFGYKKTRTTSVQGFWFKKIHHLDRQRVKHDLFVTLANKNNNKWESEYRFIKANGEIAHVQDSGYIIRNANGKAVRVVGAVKDITASKRMVREITKQNEILKEIAWIQSHKVRAPLAKILSLTEILTHNDYKDSNLTEKELYSFIAESAYELDQVIKEIVLKTETIQKHSL</sequence>
<evidence type="ECO:0000256" key="5">
    <source>
        <dbReference type="ARBA" id="ARBA00022777"/>
    </source>
</evidence>
<comment type="catalytic activity">
    <reaction evidence="1">
        <text>ATP + protein L-histidine = ADP + protein N-phospho-L-histidine.</text>
        <dbReference type="EC" id="2.7.13.3"/>
    </reaction>
</comment>
<dbReference type="Gene3D" id="2.10.70.100">
    <property type="match status" value="1"/>
</dbReference>
<protein>
    <recommendedName>
        <fullName evidence="2">histidine kinase</fullName>
        <ecNumber evidence="2">2.7.13.3</ecNumber>
    </recommendedName>
</protein>
<organism evidence="8 9">
    <name type="scientific">Mesonia maritima</name>
    <dbReference type="NCBI Taxonomy" id="1793873"/>
    <lineage>
        <taxon>Bacteria</taxon>
        <taxon>Pseudomonadati</taxon>
        <taxon>Bacteroidota</taxon>
        <taxon>Flavobacteriia</taxon>
        <taxon>Flavobacteriales</taxon>
        <taxon>Flavobacteriaceae</taxon>
        <taxon>Mesonia</taxon>
    </lineage>
</organism>
<comment type="caution">
    <text evidence="8">The sequence shown here is derived from an EMBL/GenBank/DDBJ whole genome shotgun (WGS) entry which is preliminary data.</text>
</comment>